<organism evidence="2 3">
    <name type="scientific">Roseburia intestinalis</name>
    <dbReference type="NCBI Taxonomy" id="166486"/>
    <lineage>
        <taxon>Bacteria</taxon>
        <taxon>Bacillati</taxon>
        <taxon>Bacillota</taxon>
        <taxon>Clostridia</taxon>
        <taxon>Lachnospirales</taxon>
        <taxon>Lachnospiraceae</taxon>
        <taxon>Roseburia</taxon>
    </lineage>
</organism>
<evidence type="ECO:0000313" key="3">
    <source>
        <dbReference type="Proteomes" id="UP000284465"/>
    </source>
</evidence>
<feature type="domain" description="Anti-bacteriophage protein A/HamA C-terminal" evidence="1">
    <location>
        <begin position="22"/>
        <end position="300"/>
    </location>
</feature>
<dbReference type="AlphaFoldDB" id="A0A3R6AGW3"/>
<protein>
    <submittedName>
        <fullName evidence="2">DUF1837 domain-containing protein</fullName>
    </submittedName>
</protein>
<evidence type="ECO:0000259" key="1">
    <source>
        <dbReference type="Pfam" id="PF08878"/>
    </source>
</evidence>
<dbReference type="InterPro" id="IPR014976">
    <property type="entry name" value="AbpA_HamA_C"/>
</dbReference>
<dbReference type="Pfam" id="PF08878">
    <property type="entry name" value="HamA"/>
    <property type="match status" value="1"/>
</dbReference>
<gene>
    <name evidence="2" type="ORF">DW927_09410</name>
</gene>
<comment type="caution">
    <text evidence="2">The sequence shown here is derived from an EMBL/GenBank/DDBJ whole genome shotgun (WGS) entry which is preliminary data.</text>
</comment>
<sequence length="302" mass="34998">MEISLKESDFLESFDLLWSKDLDKYKKNKLNLFVLKINSNEFDYDLLIDMLLDPVIDYSISRQVKERYKNRPATLSKKAREKFVEYARNNGELGELLLFCFLETHLGAPKILTKLELKTSTSHYVNGADGVHFLKLPDGNYQLIFGESKTYQDIDGAIRDAFKSIYNFKNGINDKGNQKSGIQYEKSLISDNLFKEAFSDEERDFLESLIYPTKNRNFDVDDAFGIFIGFQIDVSDEEKGMPTADFRKLVKSRVDDEVSKCLTSIQQKIVDNKLQGHNFYIYVLPFTDINSKRKKIMEAITK</sequence>
<evidence type="ECO:0000313" key="2">
    <source>
        <dbReference type="EMBL" id="RHA67160.1"/>
    </source>
</evidence>
<reference evidence="2 3" key="1">
    <citation type="submission" date="2018-08" db="EMBL/GenBank/DDBJ databases">
        <title>A genome reference for cultivated species of the human gut microbiota.</title>
        <authorList>
            <person name="Zou Y."/>
            <person name="Xue W."/>
            <person name="Luo G."/>
        </authorList>
    </citation>
    <scope>NUCLEOTIDE SEQUENCE [LARGE SCALE GENOMIC DNA]</scope>
    <source>
        <strain evidence="2 3">AM43-11</strain>
    </source>
</reference>
<dbReference type="RefSeq" id="WP_118591258.1">
    <property type="nucleotide sequence ID" value="NZ_QSFP01000009.1"/>
</dbReference>
<proteinExistence type="predicted"/>
<dbReference type="Proteomes" id="UP000284465">
    <property type="component" value="Unassembled WGS sequence"/>
</dbReference>
<accession>A0A3R6AGW3</accession>
<dbReference type="EMBL" id="QSFP01000009">
    <property type="protein sequence ID" value="RHA67160.1"/>
    <property type="molecule type" value="Genomic_DNA"/>
</dbReference>
<name>A0A3R6AGW3_9FIRM</name>